<gene>
    <name evidence="7" type="ORF">QRD02_02650</name>
</gene>
<dbReference type="InterPro" id="IPR036942">
    <property type="entry name" value="Beta-barrel_TonB_sf"/>
</dbReference>
<proteinExistence type="predicted"/>
<comment type="subcellular location">
    <subcellularLocation>
        <location evidence="1">Cell outer membrane</location>
    </subcellularLocation>
</comment>
<feature type="chain" id="PRO_5046313190" evidence="4">
    <location>
        <begin position="19"/>
        <end position="924"/>
    </location>
</feature>
<keyword evidence="2" id="KW-0472">Membrane</keyword>
<dbReference type="PANTHER" id="PTHR40980:SF5">
    <property type="entry name" value="TONB-DEPENDENT RECEPTOR"/>
    <property type="match status" value="1"/>
</dbReference>
<feature type="domain" description="Outer membrane protein beta-barrel" evidence="6">
    <location>
        <begin position="551"/>
        <end position="899"/>
    </location>
</feature>
<feature type="domain" description="TonB-dependent receptor plug" evidence="5">
    <location>
        <begin position="131"/>
        <end position="230"/>
    </location>
</feature>
<evidence type="ECO:0000256" key="2">
    <source>
        <dbReference type="ARBA" id="ARBA00023136"/>
    </source>
</evidence>
<keyword evidence="3" id="KW-0998">Cell outer membrane</keyword>
<dbReference type="Gene3D" id="2.170.130.10">
    <property type="entry name" value="TonB-dependent receptor, plug domain"/>
    <property type="match status" value="1"/>
</dbReference>
<dbReference type="SUPFAM" id="SSF49464">
    <property type="entry name" value="Carboxypeptidase regulatory domain-like"/>
    <property type="match status" value="1"/>
</dbReference>
<dbReference type="InterPro" id="IPR008969">
    <property type="entry name" value="CarboxyPept-like_regulatory"/>
</dbReference>
<dbReference type="InterPro" id="IPR012910">
    <property type="entry name" value="Plug_dom"/>
</dbReference>
<evidence type="ECO:0000256" key="4">
    <source>
        <dbReference type="SAM" id="SignalP"/>
    </source>
</evidence>
<dbReference type="Pfam" id="PF13715">
    <property type="entry name" value="CarbopepD_reg_2"/>
    <property type="match status" value="1"/>
</dbReference>
<dbReference type="RefSeq" id="WP_290253345.1">
    <property type="nucleotide sequence ID" value="NZ_JAUGQQ010000001.1"/>
</dbReference>
<comment type="caution">
    <text evidence="7">The sequence shown here is derived from an EMBL/GenBank/DDBJ whole genome shotgun (WGS) entry which is preliminary data.</text>
</comment>
<dbReference type="Gene3D" id="2.40.170.20">
    <property type="entry name" value="TonB-dependent receptor, beta-barrel domain"/>
    <property type="match status" value="1"/>
</dbReference>
<name>A0ABT8DEN6_9FLAO</name>
<dbReference type="Pfam" id="PF07715">
    <property type="entry name" value="Plug"/>
    <property type="match status" value="1"/>
</dbReference>
<keyword evidence="8" id="KW-1185">Reference proteome</keyword>
<dbReference type="InterPro" id="IPR041700">
    <property type="entry name" value="OMP_b-brl_3"/>
</dbReference>
<evidence type="ECO:0000256" key="3">
    <source>
        <dbReference type="ARBA" id="ARBA00023237"/>
    </source>
</evidence>
<protein>
    <submittedName>
        <fullName evidence="7">TonB-dependent receptor</fullName>
    </submittedName>
</protein>
<feature type="signal peptide" evidence="4">
    <location>
        <begin position="1"/>
        <end position="18"/>
    </location>
</feature>
<organism evidence="7 8">
    <name type="scientific">Aequorivita aurantiaca</name>
    <dbReference type="NCBI Taxonomy" id="3053356"/>
    <lineage>
        <taxon>Bacteria</taxon>
        <taxon>Pseudomonadati</taxon>
        <taxon>Bacteroidota</taxon>
        <taxon>Flavobacteriia</taxon>
        <taxon>Flavobacteriales</taxon>
        <taxon>Flavobacteriaceae</taxon>
        <taxon>Aequorivita</taxon>
    </lineage>
</organism>
<evidence type="ECO:0000259" key="5">
    <source>
        <dbReference type="Pfam" id="PF07715"/>
    </source>
</evidence>
<evidence type="ECO:0000256" key="1">
    <source>
        <dbReference type="ARBA" id="ARBA00004442"/>
    </source>
</evidence>
<accession>A0ABT8DEN6</accession>
<dbReference type="SUPFAM" id="SSF56935">
    <property type="entry name" value="Porins"/>
    <property type="match status" value="1"/>
</dbReference>
<evidence type="ECO:0000313" key="7">
    <source>
        <dbReference type="EMBL" id="MDN3723268.1"/>
    </source>
</evidence>
<keyword evidence="7" id="KW-0675">Receptor</keyword>
<dbReference type="Gene3D" id="2.60.40.1120">
    <property type="entry name" value="Carboxypeptidase-like, regulatory domain"/>
    <property type="match status" value="1"/>
</dbReference>
<dbReference type="Pfam" id="PF14905">
    <property type="entry name" value="OMP_b-brl_3"/>
    <property type="match status" value="1"/>
</dbReference>
<evidence type="ECO:0000259" key="6">
    <source>
        <dbReference type="Pfam" id="PF14905"/>
    </source>
</evidence>
<keyword evidence="4" id="KW-0732">Signal</keyword>
<dbReference type="EMBL" id="JAUGQQ010000001">
    <property type="protein sequence ID" value="MDN3723268.1"/>
    <property type="molecule type" value="Genomic_DNA"/>
</dbReference>
<dbReference type="Proteomes" id="UP001244787">
    <property type="component" value="Unassembled WGS sequence"/>
</dbReference>
<sequence length="924" mass="103132">MKITFQLFLLFFSTLIYAQESGAIVGKLTDSDYNNEPLPFANVVLKGTSIGVTSAMDGFYKIENLKPGVYTVVYSFIGYNSVEIPNVTVNAKEITSLNVPMSASAAALEEVVVKTTTRRVSEVALLLDQKKAVEIRESIGAEQLQKLGVSDAAAATSKISGITKSEGNDAIFVRGLGDRYLYTTLNGLPIPSDNIERKNINLNLFPTRLIESIEVSKTTSPNISADQAAGNIDIKTGQLSGSKLLTLGVSGSVNTNIMKEDVFKNFKVSPNFKDVSLGFYKKSMPTYQAITKQSWDPDPAEFPINNSYSLSAGTRIGNKLSVLLTAGQTTDYEYKEGVFKQYRSNFLDDIIPDAISWKKEIATSGLFNLRFRANDRHNIQLNTLLINKIEDEVFEGGRSGEAIIYEETDPQEGLSQFVRDQNLKQTLLSVTQFIAEHSLHEKYDLNWAAGYNFLNADEPNRIRNELNFNENLVQLGRNGGFQQRKSVQKIEDIEYNGRLDNLLKIINGDEDIFNINIGGTFRNKTRDFGSQFYGVEETVTNAVNPPSIDEMSGIFTQQNFNNGLLKRNTLPPDIYFGTHNSIAGYANVTGVRGKITVQAGLRFQSDNIDVNWDVNNFPGRKGSTEKEYRRVFPSVNLKYALNQKQNIRFANSYTTTLPEFKEIAPFEYVSPIGQVTRGNPEIEASLNRNFDLKWEYFPTKDQLLSLTGFYKQIENPINKVLDRGAAGVFSYFNAGNQAEVYGLEMEGRVNILSSDENPLLKLNVNVARMWHKQDLKEVFNEAGNLIRTFRYKGLTETGLQGAANWIINGSLNFRKGSQNPFEATISGNYSSEKIYALGSPAFQTSGDVNYNDAIIEKGYITLDLILSKEISQNFKIGISAKNILNPEIERTQLIKPSTTQIETEETVLSYTQGALLGINLNYNF</sequence>
<dbReference type="InterPro" id="IPR037066">
    <property type="entry name" value="Plug_dom_sf"/>
</dbReference>
<dbReference type="PANTHER" id="PTHR40980">
    <property type="entry name" value="PLUG DOMAIN-CONTAINING PROTEIN"/>
    <property type="match status" value="1"/>
</dbReference>
<reference evidence="7 8" key="1">
    <citation type="submission" date="2023-06" db="EMBL/GenBank/DDBJ databases">
        <authorList>
            <person name="Ye Y.-Q."/>
            <person name="Du Z.-J."/>
        </authorList>
    </citation>
    <scope>NUCLEOTIDE SEQUENCE [LARGE SCALE GENOMIC DNA]</scope>
    <source>
        <strain evidence="7 8">SDUM287046</strain>
    </source>
</reference>
<evidence type="ECO:0000313" key="8">
    <source>
        <dbReference type="Proteomes" id="UP001244787"/>
    </source>
</evidence>